<accession>A0ABW0ZP06</accession>
<evidence type="ECO:0000313" key="2">
    <source>
        <dbReference type="Proteomes" id="UP001596072"/>
    </source>
</evidence>
<dbReference type="EMBL" id="JBHSNS010000011">
    <property type="protein sequence ID" value="MFC5730848.1"/>
    <property type="molecule type" value="Genomic_DNA"/>
</dbReference>
<sequence>MDAADEKRGRLVELTQDECWEQIRSRPVGRVAWIGTEGVSVLPVNFLVDGREVVMRTTPYSALARECPDREVVFEVDDLDEEHRAGWSVLLRGRCRREERTSSGVTPWASGRRILGLRIEVRSVTGRRVLPT</sequence>
<protein>
    <submittedName>
        <fullName evidence="1">Pyridoxamine 5'-phosphate oxidase family protein</fullName>
    </submittedName>
</protein>
<dbReference type="RefSeq" id="WP_168798195.1">
    <property type="nucleotide sequence ID" value="NZ_JBHSNS010000011.1"/>
</dbReference>
<dbReference type="InterPro" id="IPR024747">
    <property type="entry name" value="Pyridox_Oxase-rel"/>
</dbReference>
<dbReference type="Pfam" id="PF12900">
    <property type="entry name" value="Pyridox_ox_2"/>
    <property type="match status" value="1"/>
</dbReference>
<comment type="caution">
    <text evidence="1">The sequence shown here is derived from an EMBL/GenBank/DDBJ whole genome shotgun (WGS) entry which is preliminary data.</text>
</comment>
<keyword evidence="2" id="KW-1185">Reference proteome</keyword>
<dbReference type="InterPro" id="IPR012349">
    <property type="entry name" value="Split_barrel_FMN-bd"/>
</dbReference>
<proteinExistence type="predicted"/>
<organism evidence="1 2">
    <name type="scientific">Nocardioides vastitatis</name>
    <dbReference type="NCBI Taxonomy" id="2568655"/>
    <lineage>
        <taxon>Bacteria</taxon>
        <taxon>Bacillati</taxon>
        <taxon>Actinomycetota</taxon>
        <taxon>Actinomycetes</taxon>
        <taxon>Propionibacteriales</taxon>
        <taxon>Nocardioidaceae</taxon>
        <taxon>Nocardioides</taxon>
    </lineage>
</organism>
<gene>
    <name evidence="1" type="ORF">ACFPQB_18145</name>
</gene>
<reference evidence="2" key="1">
    <citation type="journal article" date="2019" name="Int. J. Syst. Evol. Microbiol.">
        <title>The Global Catalogue of Microorganisms (GCM) 10K type strain sequencing project: providing services to taxonomists for standard genome sequencing and annotation.</title>
        <authorList>
            <consortium name="The Broad Institute Genomics Platform"/>
            <consortium name="The Broad Institute Genome Sequencing Center for Infectious Disease"/>
            <person name="Wu L."/>
            <person name="Ma J."/>
        </authorList>
    </citation>
    <scope>NUCLEOTIDE SEQUENCE [LARGE SCALE GENOMIC DNA]</scope>
    <source>
        <strain evidence="2">YIM 94188</strain>
    </source>
</reference>
<dbReference type="SUPFAM" id="SSF50475">
    <property type="entry name" value="FMN-binding split barrel"/>
    <property type="match status" value="1"/>
</dbReference>
<dbReference type="Proteomes" id="UP001596072">
    <property type="component" value="Unassembled WGS sequence"/>
</dbReference>
<dbReference type="Gene3D" id="2.30.110.10">
    <property type="entry name" value="Electron Transport, Fmn-binding Protein, Chain A"/>
    <property type="match status" value="1"/>
</dbReference>
<evidence type="ECO:0000313" key="1">
    <source>
        <dbReference type="EMBL" id="MFC5730848.1"/>
    </source>
</evidence>
<name>A0ABW0ZP06_9ACTN</name>